<protein>
    <submittedName>
        <fullName evidence="1">Uncharacterized protein</fullName>
    </submittedName>
</protein>
<dbReference type="InterPro" id="IPR013083">
    <property type="entry name" value="Znf_RING/FYVE/PHD"/>
</dbReference>
<dbReference type="Gene3D" id="3.30.40.10">
    <property type="entry name" value="Zinc/RING finger domain, C3HC4 (zinc finger)"/>
    <property type="match status" value="1"/>
</dbReference>
<dbReference type="VEuPathDB" id="VectorBase:HLOH_060497"/>
<dbReference type="InterPro" id="IPR011011">
    <property type="entry name" value="Znf_FYVE_PHD"/>
</dbReference>
<evidence type="ECO:0000313" key="2">
    <source>
        <dbReference type="Proteomes" id="UP000821853"/>
    </source>
</evidence>
<evidence type="ECO:0000313" key="1">
    <source>
        <dbReference type="EMBL" id="KAH9361528.1"/>
    </source>
</evidence>
<dbReference type="EMBL" id="JABSTR010000001">
    <property type="protein sequence ID" value="KAH9361528.1"/>
    <property type="molecule type" value="Genomic_DNA"/>
</dbReference>
<gene>
    <name evidence="1" type="ORF">HPB48_001370</name>
</gene>
<sequence length="246" mass="27542">MKQSVRCNVAYCSRVQYAMSRGAVQGGRELRLRVRHKKPKRLLRSWYNLIGQEQAAPNGVDTLDEIHKDLKHHSNNSHTLKEAAVSGANTAASLHSLLAVCTLQYFSCFAAVKRREAQIEQPRHERAGRFSVVQVVNENKHRGSSQELKEPVSCKRSILNTRWCVSHVISVLKNPTYAGAKIAVEPSCEGESEHDDRDLVCSVCTMGDSDPPNEIVICDTCNKARTQDYLQEQRLQMAGLCCARPL</sequence>
<comment type="caution">
    <text evidence="1">The sequence shown here is derived from an EMBL/GenBank/DDBJ whole genome shotgun (WGS) entry which is preliminary data.</text>
</comment>
<accession>A0A9J6FGL6</accession>
<dbReference type="Proteomes" id="UP000821853">
    <property type="component" value="Chromosome 1"/>
</dbReference>
<name>A0A9J6FGL6_HAELO</name>
<proteinExistence type="predicted"/>
<keyword evidence="2" id="KW-1185">Reference proteome</keyword>
<dbReference type="AlphaFoldDB" id="A0A9J6FGL6"/>
<reference evidence="1 2" key="1">
    <citation type="journal article" date="2020" name="Cell">
        <title>Large-Scale Comparative Analyses of Tick Genomes Elucidate Their Genetic Diversity and Vector Capacities.</title>
        <authorList>
            <consortium name="Tick Genome and Microbiome Consortium (TIGMIC)"/>
            <person name="Jia N."/>
            <person name="Wang J."/>
            <person name="Shi W."/>
            <person name="Du L."/>
            <person name="Sun Y."/>
            <person name="Zhan W."/>
            <person name="Jiang J.F."/>
            <person name="Wang Q."/>
            <person name="Zhang B."/>
            <person name="Ji P."/>
            <person name="Bell-Sakyi L."/>
            <person name="Cui X.M."/>
            <person name="Yuan T.T."/>
            <person name="Jiang B.G."/>
            <person name="Yang W.F."/>
            <person name="Lam T.T."/>
            <person name="Chang Q.C."/>
            <person name="Ding S.J."/>
            <person name="Wang X.J."/>
            <person name="Zhu J.G."/>
            <person name="Ruan X.D."/>
            <person name="Zhao L."/>
            <person name="Wei J.T."/>
            <person name="Ye R.Z."/>
            <person name="Que T.C."/>
            <person name="Du C.H."/>
            <person name="Zhou Y.H."/>
            <person name="Cheng J.X."/>
            <person name="Dai P.F."/>
            <person name="Guo W.B."/>
            <person name="Han X.H."/>
            <person name="Huang E.J."/>
            <person name="Li L.F."/>
            <person name="Wei W."/>
            <person name="Gao Y.C."/>
            <person name="Liu J.Z."/>
            <person name="Shao H.Z."/>
            <person name="Wang X."/>
            <person name="Wang C.C."/>
            <person name="Yang T.C."/>
            <person name="Huo Q.B."/>
            <person name="Li W."/>
            <person name="Chen H.Y."/>
            <person name="Chen S.E."/>
            <person name="Zhou L.G."/>
            <person name="Ni X.B."/>
            <person name="Tian J.H."/>
            <person name="Sheng Y."/>
            <person name="Liu T."/>
            <person name="Pan Y.S."/>
            <person name="Xia L.Y."/>
            <person name="Li J."/>
            <person name="Zhao F."/>
            <person name="Cao W.C."/>
        </authorList>
    </citation>
    <scope>NUCLEOTIDE SEQUENCE [LARGE SCALE GENOMIC DNA]</scope>
    <source>
        <strain evidence="1">HaeL-2018</strain>
    </source>
</reference>
<dbReference type="SUPFAM" id="SSF57903">
    <property type="entry name" value="FYVE/PHD zinc finger"/>
    <property type="match status" value="1"/>
</dbReference>
<organism evidence="1 2">
    <name type="scientific">Haemaphysalis longicornis</name>
    <name type="common">Bush tick</name>
    <dbReference type="NCBI Taxonomy" id="44386"/>
    <lineage>
        <taxon>Eukaryota</taxon>
        <taxon>Metazoa</taxon>
        <taxon>Ecdysozoa</taxon>
        <taxon>Arthropoda</taxon>
        <taxon>Chelicerata</taxon>
        <taxon>Arachnida</taxon>
        <taxon>Acari</taxon>
        <taxon>Parasitiformes</taxon>
        <taxon>Ixodida</taxon>
        <taxon>Ixodoidea</taxon>
        <taxon>Ixodidae</taxon>
        <taxon>Haemaphysalinae</taxon>
        <taxon>Haemaphysalis</taxon>
    </lineage>
</organism>
<dbReference type="OrthoDB" id="10575943at2759"/>